<evidence type="ECO:0000313" key="3">
    <source>
        <dbReference type="Proteomes" id="UP000011083"/>
    </source>
</evidence>
<keyword evidence="2" id="KW-0418">Kinase</keyword>
<sequence>MGNQLEREHDVGPVVATGGPDGIWKIYTAKKKDTGEPVSIWVFEKKQLEKHSRDVQEAVLAMLRADVTNLSRLVHPNVLRDFSGLPKVPSALENFELDPLEAKLGLLELAEGLAFLHGHARIVHRNVCPESIFLTQKGMWKLGGFHFGLFLSSRQARETMRLDYREFDYKPPFRVSPNLDYMAPEAADGQWEPSSDMWSLGMVAWQLHTRKPPPSTRNNLLTHRAVVERIRSMDWTQFPDALQDVRTFLESPYFKDTLLLALVFLNDLITKDNPSKLKFFKGLASVLPRFPPRLIKEKVVAALLAELGRSEGELQALVLQSVLASSRGTLTASEFSRLVLPSLLPLITPEAPMPCLLLLLGELETLAKLAPPDDVSQYLVPLVVRALESPNPKLNEEALKQLPKVAAVRDVVVPRLELLMANTRLEPIRARILITLKDVVEIVDKSTVSDRVLAIVDTCLAIDRSAPTLMRCIVVYDLISDKVGMEITAARILPFVVPLLLEPQLGAQQVIPLFPRRRAG</sequence>
<dbReference type="EMBL" id="KB007917">
    <property type="protein sequence ID" value="ELR20417.1"/>
    <property type="molecule type" value="Genomic_DNA"/>
</dbReference>
<dbReference type="STRING" id="1257118.L8H5A4"/>
<dbReference type="InterPro" id="IPR051177">
    <property type="entry name" value="CIK-Related_Protein"/>
</dbReference>
<evidence type="ECO:0000313" key="2">
    <source>
        <dbReference type="EMBL" id="ELR20417.1"/>
    </source>
</evidence>
<accession>L8H5A4</accession>
<dbReference type="PROSITE" id="PS50011">
    <property type="entry name" value="PROTEIN_KINASE_DOM"/>
    <property type="match status" value="1"/>
</dbReference>
<dbReference type="InterPro" id="IPR000719">
    <property type="entry name" value="Prot_kinase_dom"/>
</dbReference>
<keyword evidence="2" id="KW-0808">Transferase</keyword>
<dbReference type="SUPFAM" id="SSF56112">
    <property type="entry name" value="Protein kinase-like (PK-like)"/>
    <property type="match status" value="1"/>
</dbReference>
<dbReference type="KEGG" id="acan:ACA1_194890"/>
<dbReference type="InterPro" id="IPR011989">
    <property type="entry name" value="ARM-like"/>
</dbReference>
<dbReference type="Pfam" id="PF00069">
    <property type="entry name" value="Pkinase"/>
    <property type="match status" value="1"/>
</dbReference>
<dbReference type="Gene3D" id="1.10.510.10">
    <property type="entry name" value="Transferase(Phosphotransferase) domain 1"/>
    <property type="match status" value="1"/>
</dbReference>
<dbReference type="SMART" id="SM00220">
    <property type="entry name" value="S_TKc"/>
    <property type="match status" value="1"/>
</dbReference>
<dbReference type="AlphaFoldDB" id="L8H5A4"/>
<reference evidence="2 3" key="1">
    <citation type="journal article" date="2013" name="Genome Biol.">
        <title>Genome of Acanthamoeba castellanii highlights extensive lateral gene transfer and early evolution of tyrosine kinase signaling.</title>
        <authorList>
            <person name="Clarke M."/>
            <person name="Lohan A.J."/>
            <person name="Liu B."/>
            <person name="Lagkouvardos I."/>
            <person name="Roy S."/>
            <person name="Zafar N."/>
            <person name="Bertelli C."/>
            <person name="Schilde C."/>
            <person name="Kianianmomeni A."/>
            <person name="Burglin T.R."/>
            <person name="Frech C."/>
            <person name="Turcotte B."/>
            <person name="Kopec K.O."/>
            <person name="Synnott J.M."/>
            <person name="Choo C."/>
            <person name="Paponov I."/>
            <person name="Finkler A."/>
            <person name="Soon Heng Tan C."/>
            <person name="Hutchins A.P."/>
            <person name="Weinmeier T."/>
            <person name="Rattei T."/>
            <person name="Chu J.S."/>
            <person name="Gimenez G."/>
            <person name="Irimia M."/>
            <person name="Rigden D.J."/>
            <person name="Fitzpatrick D.A."/>
            <person name="Lorenzo-Morales J."/>
            <person name="Bateman A."/>
            <person name="Chiu C.H."/>
            <person name="Tang P."/>
            <person name="Hegemann P."/>
            <person name="Fromm H."/>
            <person name="Raoult D."/>
            <person name="Greub G."/>
            <person name="Miranda-Saavedra D."/>
            <person name="Chen N."/>
            <person name="Nash P."/>
            <person name="Ginger M.L."/>
            <person name="Horn M."/>
            <person name="Schaap P."/>
            <person name="Caler L."/>
            <person name="Loftus B."/>
        </authorList>
    </citation>
    <scope>NUCLEOTIDE SEQUENCE [LARGE SCALE GENOMIC DNA]</scope>
    <source>
        <strain evidence="2 3">Neff</strain>
    </source>
</reference>
<dbReference type="Gene3D" id="1.25.10.10">
    <property type="entry name" value="Leucine-rich Repeat Variant"/>
    <property type="match status" value="1"/>
</dbReference>
<gene>
    <name evidence="2" type="ORF">ACA1_194890</name>
</gene>
<dbReference type="Gene3D" id="3.30.200.20">
    <property type="entry name" value="Phosphorylase Kinase, domain 1"/>
    <property type="match status" value="1"/>
</dbReference>
<dbReference type="VEuPathDB" id="AmoebaDB:ACA1_194890"/>
<organism evidence="2 3">
    <name type="scientific">Acanthamoeba castellanii (strain ATCC 30010 / Neff)</name>
    <dbReference type="NCBI Taxonomy" id="1257118"/>
    <lineage>
        <taxon>Eukaryota</taxon>
        <taxon>Amoebozoa</taxon>
        <taxon>Discosea</taxon>
        <taxon>Longamoebia</taxon>
        <taxon>Centramoebida</taxon>
        <taxon>Acanthamoebidae</taxon>
        <taxon>Acanthamoeba</taxon>
    </lineage>
</organism>
<dbReference type="GeneID" id="14921271"/>
<dbReference type="OMA" id="KQSQGMP"/>
<protein>
    <submittedName>
        <fullName evidence="2">Protein kinase domain containing protein</fullName>
    </submittedName>
</protein>
<dbReference type="GO" id="GO:0005524">
    <property type="term" value="F:ATP binding"/>
    <property type="evidence" value="ECO:0007669"/>
    <property type="project" value="InterPro"/>
</dbReference>
<proteinExistence type="predicted"/>
<dbReference type="PANTHER" id="PTHR12984">
    <property type="entry name" value="SCY1-RELATED S/T PROTEIN KINASE-LIKE"/>
    <property type="match status" value="1"/>
</dbReference>
<feature type="domain" description="Protein kinase" evidence="1">
    <location>
        <begin position="1"/>
        <end position="290"/>
    </location>
</feature>
<dbReference type="SUPFAM" id="SSF48371">
    <property type="entry name" value="ARM repeat"/>
    <property type="match status" value="1"/>
</dbReference>
<name>L8H5A4_ACACF</name>
<dbReference type="InterPro" id="IPR011009">
    <property type="entry name" value="Kinase-like_dom_sf"/>
</dbReference>
<dbReference type="OrthoDB" id="79687at2759"/>
<dbReference type="RefSeq" id="XP_004342934.1">
    <property type="nucleotide sequence ID" value="XM_004342885.1"/>
</dbReference>
<dbReference type="GO" id="GO:0004672">
    <property type="term" value="F:protein kinase activity"/>
    <property type="evidence" value="ECO:0007669"/>
    <property type="project" value="InterPro"/>
</dbReference>
<dbReference type="PANTHER" id="PTHR12984:SF6">
    <property type="entry name" value="SCY1-LIKE PROTEIN 2"/>
    <property type="match status" value="1"/>
</dbReference>
<dbReference type="Proteomes" id="UP000011083">
    <property type="component" value="Unassembled WGS sequence"/>
</dbReference>
<keyword evidence="3" id="KW-1185">Reference proteome</keyword>
<evidence type="ECO:0000259" key="1">
    <source>
        <dbReference type="PROSITE" id="PS50011"/>
    </source>
</evidence>
<dbReference type="InterPro" id="IPR016024">
    <property type="entry name" value="ARM-type_fold"/>
</dbReference>